<evidence type="ECO:0000256" key="14">
    <source>
        <dbReference type="ARBA" id="ARBA00024448"/>
    </source>
</evidence>
<comment type="catalytic activity">
    <reaction evidence="27">
        <text>N(6)-methyl-dATP + H2O = N(6)-methyl-dAMP + diphosphate + H(+)</text>
        <dbReference type="Rhea" id="RHEA:67604"/>
        <dbReference type="ChEBI" id="CHEBI:15377"/>
        <dbReference type="ChEBI" id="CHEBI:15378"/>
        <dbReference type="ChEBI" id="CHEBI:33019"/>
        <dbReference type="ChEBI" id="CHEBI:169976"/>
        <dbReference type="ChEBI" id="CHEBI:172872"/>
    </reaction>
    <physiologicalReaction direction="left-to-right" evidence="27">
        <dbReference type="Rhea" id="RHEA:67605"/>
    </physiologicalReaction>
</comment>
<evidence type="ECO:0000256" key="27">
    <source>
        <dbReference type="ARBA" id="ARBA00049032"/>
    </source>
</evidence>
<evidence type="ECO:0000256" key="11">
    <source>
        <dbReference type="ARBA" id="ARBA00023054"/>
    </source>
</evidence>
<keyword evidence="7 30" id="KW-0812">Transmembrane</keyword>
<evidence type="ECO:0000256" key="25">
    <source>
        <dbReference type="ARBA" id="ARBA00048002"/>
    </source>
</evidence>
<comment type="function">
    <text evidence="28">Oxidized purine nucleoside triphosphate hydrolase which is a prominent sanitizer of the oxidized nucleotide pool. Catalyzes the hydrolysis of 2-oxo-dATP (2-hydroxy-dATP) into 2-oxo-dAMP. Also has a significant hydrolase activity toward 2-oxo-ATP, 8-oxo-dGTP and 8-oxo-dATP. Through the hydrolysis of oxidized purine nucleoside triphosphates, prevents their incorporation into DNA and the subsequent transversions A:T to C:G and G:C to T:A. Also catalyzes the hydrolysis of methylated purine nucleoside triphosphate preventing their integration into DNA. Through this antimutagenic activity protects cells from oxidative stress.</text>
</comment>
<feature type="transmembrane region" description="Helical" evidence="30">
    <location>
        <begin position="158"/>
        <end position="180"/>
    </location>
</feature>
<evidence type="ECO:0000256" key="8">
    <source>
        <dbReference type="ARBA" id="ARBA00022801"/>
    </source>
</evidence>
<proteinExistence type="inferred from homology"/>
<dbReference type="Pfam" id="PF12632">
    <property type="entry name" value="Vezatin"/>
    <property type="match status" value="2"/>
</dbReference>
<feature type="region of interest" description="Disordered" evidence="29">
    <location>
        <begin position="745"/>
        <end position="766"/>
    </location>
</feature>
<keyword evidence="9" id="KW-0965">Cell junction</keyword>
<dbReference type="SUPFAM" id="SSF55811">
    <property type="entry name" value="Nudix"/>
    <property type="match status" value="1"/>
</dbReference>
<comment type="caution">
    <text evidence="32">The sequence shown here is derived from an EMBL/GenBank/DDBJ whole genome shotgun (WGS) entry which is preliminary data.</text>
</comment>
<feature type="domain" description="Nudix hydrolase" evidence="31">
    <location>
        <begin position="1"/>
        <end position="108"/>
    </location>
</feature>
<gene>
    <name evidence="32" type="ORF">CHARACLAT_000036</name>
</gene>
<feature type="compositionally biased region" description="Pro residues" evidence="29">
    <location>
        <begin position="340"/>
        <end position="350"/>
    </location>
</feature>
<feature type="compositionally biased region" description="Polar residues" evidence="29">
    <location>
        <begin position="598"/>
        <end position="607"/>
    </location>
</feature>
<evidence type="ECO:0000256" key="29">
    <source>
        <dbReference type="SAM" id="MobiDB-lite"/>
    </source>
</evidence>
<feature type="compositionally biased region" description="Basic and acidic residues" evidence="29">
    <location>
        <begin position="636"/>
        <end position="649"/>
    </location>
</feature>
<evidence type="ECO:0000256" key="24">
    <source>
        <dbReference type="ARBA" id="ARBA00032071"/>
    </source>
</evidence>
<feature type="region of interest" description="Disordered" evidence="29">
    <location>
        <begin position="326"/>
        <end position="350"/>
    </location>
</feature>
<dbReference type="InterPro" id="IPR000086">
    <property type="entry name" value="NUDIX_hydrolase_dom"/>
</dbReference>
<reference evidence="32 33" key="1">
    <citation type="submission" date="2021-06" db="EMBL/GenBank/DDBJ databases">
        <authorList>
            <person name="Palmer J.M."/>
        </authorList>
    </citation>
    <scope>NUCLEOTIDE SEQUENCE [LARGE SCALE GENOMIC DNA]</scope>
    <source>
        <strain evidence="32 33">CL_MEX2019</strain>
        <tissue evidence="32">Muscle</tissue>
    </source>
</reference>
<evidence type="ECO:0000256" key="30">
    <source>
        <dbReference type="SAM" id="Phobius"/>
    </source>
</evidence>
<evidence type="ECO:0000256" key="15">
    <source>
        <dbReference type="ARBA" id="ARBA00024459"/>
    </source>
</evidence>
<dbReference type="InterPro" id="IPR026858">
    <property type="entry name" value="Vezatin"/>
</dbReference>
<evidence type="ECO:0000256" key="6">
    <source>
        <dbReference type="ARBA" id="ARBA00022475"/>
    </source>
</evidence>
<feature type="region of interest" description="Disordered" evidence="29">
    <location>
        <begin position="598"/>
        <end position="649"/>
    </location>
</feature>
<evidence type="ECO:0000256" key="21">
    <source>
        <dbReference type="ARBA" id="ARBA00030634"/>
    </source>
</evidence>
<dbReference type="InterPro" id="IPR020084">
    <property type="entry name" value="NUDIX_hydrolase_CS"/>
</dbReference>
<comment type="catalytic activity">
    <reaction evidence="25">
        <text>N(6)-methyl-ATP + H2O = N(6)-methyl-AMP + diphosphate + H(+)</text>
        <dbReference type="Rhea" id="RHEA:67608"/>
        <dbReference type="ChEBI" id="CHEBI:15377"/>
        <dbReference type="ChEBI" id="CHEBI:15378"/>
        <dbReference type="ChEBI" id="CHEBI:33019"/>
        <dbReference type="ChEBI" id="CHEBI:144842"/>
        <dbReference type="ChEBI" id="CHEBI:172873"/>
    </reaction>
    <physiologicalReaction direction="left-to-right" evidence="25">
        <dbReference type="Rhea" id="RHEA:67609"/>
    </physiologicalReaction>
</comment>
<comment type="catalytic activity">
    <reaction evidence="17">
        <text>2-oxo-ATP + H2O = 2-oxo-AMP + diphosphate + H(+)</text>
        <dbReference type="Rhea" id="RHEA:67392"/>
        <dbReference type="ChEBI" id="CHEBI:15377"/>
        <dbReference type="ChEBI" id="CHEBI:15378"/>
        <dbReference type="ChEBI" id="CHEBI:33019"/>
        <dbReference type="ChEBI" id="CHEBI:71395"/>
        <dbReference type="ChEBI" id="CHEBI:172878"/>
    </reaction>
    <physiologicalReaction direction="left-to-right" evidence="17">
        <dbReference type="Rhea" id="RHEA:67393"/>
    </physiologicalReaction>
</comment>
<dbReference type="Pfam" id="PF00293">
    <property type="entry name" value="NUDIX"/>
    <property type="match status" value="1"/>
</dbReference>
<dbReference type="EMBL" id="JAHUTJ010057384">
    <property type="protein sequence ID" value="MED6285884.1"/>
    <property type="molecule type" value="Genomic_DNA"/>
</dbReference>
<comment type="subcellular location">
    <subcellularLocation>
        <location evidence="2">Cell junction</location>
        <location evidence="2">Adherens junction</location>
    </subcellularLocation>
    <subcellularLocation>
        <location evidence="3">Cell membrane</location>
        <topology evidence="3">Multi-pass membrane protein</topology>
    </subcellularLocation>
    <subcellularLocation>
        <location evidence="1">Nucleus</location>
    </subcellularLocation>
</comment>
<evidence type="ECO:0000256" key="10">
    <source>
        <dbReference type="ARBA" id="ARBA00022989"/>
    </source>
</evidence>
<dbReference type="CDD" id="cd03427">
    <property type="entry name" value="NUDIX_MTH1_Nudt1"/>
    <property type="match status" value="1"/>
</dbReference>
<evidence type="ECO:0000256" key="7">
    <source>
        <dbReference type="ARBA" id="ARBA00022692"/>
    </source>
</evidence>
<dbReference type="PANTHER" id="PTHR15989:SF5">
    <property type="entry name" value="VEZATIN"/>
    <property type="match status" value="1"/>
</dbReference>
<keyword evidence="8" id="KW-0378">Hydrolase</keyword>
<evidence type="ECO:0000256" key="4">
    <source>
        <dbReference type="ARBA" id="ARBA00007245"/>
    </source>
</evidence>
<keyword evidence="12 30" id="KW-0472">Membrane</keyword>
<comment type="similarity">
    <text evidence="4">Belongs to the vezatin family.</text>
</comment>
<dbReference type="InterPro" id="IPR020476">
    <property type="entry name" value="Nudix_hydrolase"/>
</dbReference>
<evidence type="ECO:0000256" key="16">
    <source>
        <dbReference type="ARBA" id="ARBA00024486"/>
    </source>
</evidence>
<comment type="catalytic activity">
    <reaction evidence="26">
        <text>O(6)-methyl-dGTP + H2O = O(6)-methyl-dGMP + diphosphate + H(+)</text>
        <dbReference type="Rhea" id="RHEA:67600"/>
        <dbReference type="ChEBI" id="CHEBI:15377"/>
        <dbReference type="ChEBI" id="CHEBI:15378"/>
        <dbReference type="ChEBI" id="CHEBI:33019"/>
        <dbReference type="ChEBI" id="CHEBI:169974"/>
        <dbReference type="ChEBI" id="CHEBI:169975"/>
    </reaction>
    <physiologicalReaction direction="left-to-right" evidence="26">
        <dbReference type="Rhea" id="RHEA:67601"/>
    </physiologicalReaction>
</comment>
<feature type="region of interest" description="Disordered" evidence="29">
    <location>
        <begin position="531"/>
        <end position="566"/>
    </location>
</feature>
<evidence type="ECO:0000259" key="31">
    <source>
        <dbReference type="PROSITE" id="PS51462"/>
    </source>
</evidence>
<feature type="compositionally biased region" description="Acidic residues" evidence="29">
    <location>
        <begin position="745"/>
        <end position="757"/>
    </location>
</feature>
<keyword evidence="33" id="KW-1185">Reference proteome</keyword>
<comment type="catalytic activity">
    <reaction evidence="15">
        <text>2-oxo-dATP + H2O = 2-oxo-dAMP + diphosphate + H(+)</text>
        <dbReference type="Rhea" id="RHEA:31583"/>
        <dbReference type="ChEBI" id="CHEBI:15377"/>
        <dbReference type="ChEBI" id="CHEBI:15378"/>
        <dbReference type="ChEBI" id="CHEBI:33019"/>
        <dbReference type="ChEBI" id="CHEBI:63212"/>
        <dbReference type="ChEBI" id="CHEBI:77897"/>
        <dbReference type="EC" id="3.6.1.56"/>
    </reaction>
    <physiologicalReaction direction="left-to-right" evidence="15">
        <dbReference type="Rhea" id="RHEA:31584"/>
    </physiologicalReaction>
</comment>
<evidence type="ECO:0000256" key="26">
    <source>
        <dbReference type="ARBA" id="ARBA00048894"/>
    </source>
</evidence>
<evidence type="ECO:0000313" key="33">
    <source>
        <dbReference type="Proteomes" id="UP001352852"/>
    </source>
</evidence>
<evidence type="ECO:0000313" key="32">
    <source>
        <dbReference type="EMBL" id="MED6285884.1"/>
    </source>
</evidence>
<dbReference type="PROSITE" id="PS51462">
    <property type="entry name" value="NUDIX"/>
    <property type="match status" value="1"/>
</dbReference>
<evidence type="ECO:0000256" key="9">
    <source>
        <dbReference type="ARBA" id="ARBA00022949"/>
    </source>
</evidence>
<evidence type="ECO:0000256" key="20">
    <source>
        <dbReference type="ARBA" id="ARBA00029673"/>
    </source>
</evidence>
<sequence>MKKRGFGAGKWNGFGGKVQPGETIEDAAKRELQEESGLTVDVLDKIGNIKFEFVGETQLLDVHIFRADSYKGEPTESDEMRPKWFDCNEIPFSQMWADDILWFPLMLQKKKFVGYFKFQGHDVILSHTLEELVYFVRDVAGLVGLAAVLLGICCSSDSLWSLAAALWGLALLGWVGLRGLTLWRRGRMQKDVQTRGSRLQTLVNNSKTLTGLARKVLRLVQETEVISRGFTLVSAPGSFSRAGPGAVPRSQQLMGLRKVDNVTNYVCAVPLKDLGLGLGIEHLGDEQAQELTDDYSLPALKMLFQLWLGQSSECFRRLALLLSPHRTKESEEGTTKEDTCPPPCPSPPPAPLHRSIAAVTEPLHRALASCLADVQRSYDFHRHFEMQPRMTSSDRSGRVKEKCRELNALHTSIRSLQLHLKALLSEMIILEDDLEKLMVSKELTELTLEGYQGLSERLQQLQPHMQASTGCWDDTVGQVERMLRRANAYPGNFDDTEQLGLLVPEVPASPPSYPLILDRDPVPEEMELEAYVSDSDSDGEGRGSWSDMLSPEERERQRREREESGRVLSELKAVLGFRASEGERMKRKQMLFSDQAAASPSVLTQNPDLAAPGSVGTAGTGAEEGNYLSECPAGNKGEEGEGKDDRVRPDPVTEFSCGLEERELGGPSVCGGGGASELHQYDGVMEEEEERQNGLDCFLKPRIPAVSVMDRLTGLHGSETLSFSSALAAQVAARSQSLVNMEEMMFGDEDEEEEEEGENSRTSAKD</sequence>
<dbReference type="Proteomes" id="UP001352852">
    <property type="component" value="Unassembled WGS sequence"/>
</dbReference>
<dbReference type="InterPro" id="IPR026859">
    <property type="entry name" value="Myosin-bd"/>
</dbReference>
<evidence type="ECO:0000256" key="22">
    <source>
        <dbReference type="ARBA" id="ARBA00030682"/>
    </source>
</evidence>
<evidence type="ECO:0000256" key="5">
    <source>
        <dbReference type="ARBA" id="ARBA00018125"/>
    </source>
</evidence>
<dbReference type="PRINTS" id="PR00502">
    <property type="entry name" value="NUDIXFAMILY"/>
</dbReference>
<evidence type="ECO:0000256" key="1">
    <source>
        <dbReference type="ARBA" id="ARBA00004123"/>
    </source>
</evidence>
<dbReference type="InterPro" id="IPR003563">
    <property type="entry name" value="8ODP"/>
</dbReference>
<evidence type="ECO:0000256" key="17">
    <source>
        <dbReference type="ARBA" id="ARBA00024596"/>
    </source>
</evidence>
<evidence type="ECO:0000256" key="12">
    <source>
        <dbReference type="ARBA" id="ARBA00023136"/>
    </source>
</evidence>
<evidence type="ECO:0000256" key="23">
    <source>
        <dbReference type="ARBA" id="ARBA00031927"/>
    </source>
</evidence>
<keyword evidence="11" id="KW-0175">Coiled coil</keyword>
<dbReference type="EC" id="3.6.1.56" evidence="18"/>
<evidence type="ECO:0000256" key="3">
    <source>
        <dbReference type="ARBA" id="ARBA00004651"/>
    </source>
</evidence>
<dbReference type="PROSITE" id="PS00893">
    <property type="entry name" value="NUDIX_BOX"/>
    <property type="match status" value="1"/>
</dbReference>
<accession>A0ABU7EGW0</accession>
<feature type="compositionally biased region" description="Basic and acidic residues" evidence="29">
    <location>
        <begin position="551"/>
        <end position="565"/>
    </location>
</feature>
<comment type="catalytic activity">
    <reaction evidence="14">
        <text>8-oxo-dATP + H2O = 8-oxo-dAMP + diphosphate + H(+)</text>
        <dbReference type="Rhea" id="RHEA:65396"/>
        <dbReference type="ChEBI" id="CHEBI:15377"/>
        <dbReference type="ChEBI" id="CHEBI:15378"/>
        <dbReference type="ChEBI" id="CHEBI:33019"/>
        <dbReference type="ChEBI" id="CHEBI:71361"/>
        <dbReference type="ChEBI" id="CHEBI:172871"/>
    </reaction>
    <physiologicalReaction direction="left-to-right" evidence="14">
        <dbReference type="Rhea" id="RHEA:65397"/>
    </physiologicalReaction>
</comment>
<dbReference type="InterPro" id="IPR015797">
    <property type="entry name" value="NUDIX_hydrolase-like_dom_sf"/>
</dbReference>
<feature type="transmembrane region" description="Helical" evidence="30">
    <location>
        <begin position="132"/>
        <end position="152"/>
    </location>
</feature>
<organism evidence="32 33">
    <name type="scientific">Characodon lateralis</name>
    <dbReference type="NCBI Taxonomy" id="208331"/>
    <lineage>
        <taxon>Eukaryota</taxon>
        <taxon>Metazoa</taxon>
        <taxon>Chordata</taxon>
        <taxon>Craniata</taxon>
        <taxon>Vertebrata</taxon>
        <taxon>Euteleostomi</taxon>
        <taxon>Actinopterygii</taxon>
        <taxon>Neopterygii</taxon>
        <taxon>Teleostei</taxon>
        <taxon>Neoteleostei</taxon>
        <taxon>Acanthomorphata</taxon>
        <taxon>Ovalentaria</taxon>
        <taxon>Atherinomorphae</taxon>
        <taxon>Cyprinodontiformes</taxon>
        <taxon>Goodeidae</taxon>
        <taxon>Characodon</taxon>
    </lineage>
</organism>
<feature type="compositionally biased region" description="Basic and acidic residues" evidence="29">
    <location>
        <begin position="326"/>
        <end position="339"/>
    </location>
</feature>
<dbReference type="Gene3D" id="3.90.79.10">
    <property type="entry name" value="Nucleoside Triphosphate Pyrophosphohydrolase"/>
    <property type="match status" value="1"/>
</dbReference>
<name>A0ABU7EGW0_9TELE</name>
<evidence type="ECO:0000256" key="2">
    <source>
        <dbReference type="ARBA" id="ARBA00004536"/>
    </source>
</evidence>
<protein>
    <recommendedName>
        <fullName evidence="19">Oxidized purine nucleoside triphosphate hydrolase</fullName>
        <ecNumber evidence="18">3.6.1.56</ecNumber>
    </recommendedName>
    <alternativeName>
        <fullName evidence="23">2-hydroxy-dATP diphosphatase</fullName>
    </alternativeName>
    <alternativeName>
        <fullName evidence="22">7,8-dihydro-8-oxoguanine triphosphatase</fullName>
    </alternativeName>
    <alternativeName>
        <fullName evidence="21">8-oxo-dGTPase</fullName>
    </alternativeName>
    <alternativeName>
        <fullName evidence="24">Methylated purine nucleoside triphosphate hydrolase</fullName>
    </alternativeName>
    <alternativeName>
        <fullName evidence="20">Nucleoside diphosphate-linked moiety X motif 1</fullName>
    </alternativeName>
    <alternativeName>
        <fullName evidence="5">Vezatin</fullName>
    </alternativeName>
</protein>
<evidence type="ECO:0000256" key="18">
    <source>
        <dbReference type="ARBA" id="ARBA00026103"/>
    </source>
</evidence>
<evidence type="ECO:0000256" key="19">
    <source>
        <dbReference type="ARBA" id="ARBA00026218"/>
    </source>
</evidence>
<dbReference type="PANTHER" id="PTHR15989">
    <property type="entry name" value="VEZATIN"/>
    <property type="match status" value="1"/>
</dbReference>
<evidence type="ECO:0000256" key="28">
    <source>
        <dbReference type="ARBA" id="ARBA00053094"/>
    </source>
</evidence>
<evidence type="ECO:0000256" key="13">
    <source>
        <dbReference type="ARBA" id="ARBA00023242"/>
    </source>
</evidence>
<dbReference type="PRINTS" id="PR01403">
    <property type="entry name" value="8OXTPHPHTASE"/>
</dbReference>
<keyword evidence="13" id="KW-0539">Nucleus</keyword>
<comment type="catalytic activity">
    <reaction evidence="16">
        <text>8-oxo-dGTP + H2O = 8-oxo-dGMP + diphosphate + H(+)</text>
        <dbReference type="Rhea" id="RHEA:31575"/>
        <dbReference type="ChEBI" id="CHEBI:15377"/>
        <dbReference type="ChEBI" id="CHEBI:15378"/>
        <dbReference type="ChEBI" id="CHEBI:33019"/>
        <dbReference type="ChEBI" id="CHEBI:63224"/>
        <dbReference type="ChEBI" id="CHEBI:77896"/>
    </reaction>
    <physiologicalReaction direction="left-to-right" evidence="16">
        <dbReference type="Rhea" id="RHEA:31576"/>
    </physiologicalReaction>
</comment>
<keyword evidence="6" id="KW-1003">Cell membrane</keyword>
<keyword evidence="10 30" id="KW-1133">Transmembrane helix</keyword>